<feature type="region of interest" description="Disordered" evidence="1">
    <location>
        <begin position="357"/>
        <end position="381"/>
    </location>
</feature>
<evidence type="ECO:0000256" key="1">
    <source>
        <dbReference type="SAM" id="MobiDB-lite"/>
    </source>
</evidence>
<feature type="compositionally biased region" description="Polar residues" evidence="1">
    <location>
        <begin position="8"/>
        <end position="36"/>
    </location>
</feature>
<evidence type="ECO:0000256" key="2">
    <source>
        <dbReference type="SAM" id="Phobius"/>
    </source>
</evidence>
<reference evidence="4" key="1">
    <citation type="journal article" date="2018" name="Nat. Microbiol.">
        <title>Leveraging single-cell genomics to expand the fungal tree of life.</title>
        <authorList>
            <person name="Ahrendt S.R."/>
            <person name="Quandt C.A."/>
            <person name="Ciobanu D."/>
            <person name="Clum A."/>
            <person name="Salamov A."/>
            <person name="Andreopoulos B."/>
            <person name="Cheng J.F."/>
            <person name="Woyke T."/>
            <person name="Pelin A."/>
            <person name="Henrissat B."/>
            <person name="Reynolds N.K."/>
            <person name="Benny G.L."/>
            <person name="Smith M.E."/>
            <person name="James T.Y."/>
            <person name="Grigoriev I.V."/>
        </authorList>
    </citation>
    <scope>NUCLEOTIDE SEQUENCE [LARGE SCALE GENOMIC DNA]</scope>
    <source>
        <strain evidence="4">Benny S71-1</strain>
    </source>
</reference>
<proteinExistence type="predicted"/>
<dbReference type="AlphaFoldDB" id="A0A4P9Z0J9"/>
<feature type="transmembrane region" description="Helical" evidence="2">
    <location>
        <begin position="83"/>
        <end position="101"/>
    </location>
</feature>
<keyword evidence="4" id="KW-1185">Reference proteome</keyword>
<name>A0A4P9Z0J9_9FUNG</name>
<keyword evidence="2" id="KW-1133">Transmembrane helix</keyword>
<evidence type="ECO:0000313" key="4">
    <source>
        <dbReference type="Proteomes" id="UP000278143"/>
    </source>
</evidence>
<keyword evidence="2" id="KW-0812">Transmembrane</keyword>
<evidence type="ECO:0000313" key="3">
    <source>
        <dbReference type="EMBL" id="RKP25987.1"/>
    </source>
</evidence>
<dbReference type="OrthoDB" id="10263751at2759"/>
<protein>
    <submittedName>
        <fullName evidence="3">Uncharacterized protein</fullName>
    </submittedName>
</protein>
<keyword evidence="2" id="KW-0472">Membrane</keyword>
<sequence>MSVRRSSHQASPTADSSANTSWMDRLRTATSQLATTKRSERRPSDPGHPYTSEPSSSRAAKRRRFVEDASAANAERGGSSVQWPVIILALPPIGSLFVGTAQGWSDSIALVLIGLYLFQLATVPWELYHAARTDAAMRKAAMAATATPEQRRALAQLRWQEKLSFALVLLAPFLGGYTLHLAKHYLAIAHYLTPSSILLYVMVASMRPFRHAAHMLQGRAMELQRDISWQDSDAAQLQRRLDELEMSLRELRLACATEDDIDVLKEELHTVLDEMARGTRHHARREHKARMQSASRIDRAERRVREVEEWCERQRTRHSHSMLLRLVWEPVSLFREAVGVAAVPLLGFGGLIGGSSRGTQSAMGAALPAMHDDDDHEDAHD</sequence>
<dbReference type="PANTHER" id="PTHR42032">
    <property type="entry name" value="YALI0E30679P"/>
    <property type="match status" value="1"/>
</dbReference>
<gene>
    <name evidence="3" type="ORF">SYNPS1DRAFT_22153</name>
</gene>
<feature type="transmembrane region" description="Helical" evidence="2">
    <location>
        <begin position="188"/>
        <end position="209"/>
    </location>
</feature>
<accession>A0A4P9Z0J9</accession>
<feature type="compositionally biased region" description="Basic and acidic residues" evidence="1">
    <location>
        <begin position="370"/>
        <end position="381"/>
    </location>
</feature>
<feature type="transmembrane region" description="Helical" evidence="2">
    <location>
        <begin position="107"/>
        <end position="128"/>
    </location>
</feature>
<organism evidence="3 4">
    <name type="scientific">Syncephalis pseudoplumigaleata</name>
    <dbReference type="NCBI Taxonomy" id="1712513"/>
    <lineage>
        <taxon>Eukaryota</taxon>
        <taxon>Fungi</taxon>
        <taxon>Fungi incertae sedis</taxon>
        <taxon>Zoopagomycota</taxon>
        <taxon>Zoopagomycotina</taxon>
        <taxon>Zoopagomycetes</taxon>
        <taxon>Zoopagales</taxon>
        <taxon>Piptocephalidaceae</taxon>
        <taxon>Syncephalis</taxon>
    </lineage>
</organism>
<feature type="transmembrane region" description="Helical" evidence="2">
    <location>
        <begin position="163"/>
        <end position="182"/>
    </location>
</feature>
<dbReference type="PANTHER" id="PTHR42032:SF1">
    <property type="entry name" value="YALI0E30679P"/>
    <property type="match status" value="1"/>
</dbReference>
<dbReference type="EMBL" id="KZ989549">
    <property type="protein sequence ID" value="RKP25987.1"/>
    <property type="molecule type" value="Genomic_DNA"/>
</dbReference>
<dbReference type="Proteomes" id="UP000278143">
    <property type="component" value="Unassembled WGS sequence"/>
</dbReference>
<feature type="region of interest" description="Disordered" evidence="1">
    <location>
        <begin position="1"/>
        <end position="71"/>
    </location>
</feature>